<dbReference type="GO" id="GO:0005829">
    <property type="term" value="C:cytosol"/>
    <property type="evidence" value="ECO:0007669"/>
    <property type="project" value="TreeGrafter"/>
</dbReference>
<evidence type="ECO:0000256" key="9">
    <source>
        <dbReference type="ARBA" id="ARBA00023239"/>
    </source>
</evidence>
<dbReference type="UniPathway" id="UPA00034">
    <property type="reaction ID" value="UER00017"/>
</dbReference>
<keyword evidence="7 12" id="KW-0220">Diaminopimelate biosynthesis</keyword>
<dbReference type="InterPro" id="IPR002220">
    <property type="entry name" value="DapA-like"/>
</dbReference>
<feature type="active site" description="Schiff-base intermediate with substrate" evidence="12 14">
    <location>
        <position position="162"/>
    </location>
</feature>
<comment type="function">
    <text evidence="1 12">Catalyzes the condensation of (S)-aspartate-beta-semialdehyde [(S)-ASA] and pyruvate to 4-hydroxy-tetrahydrodipicolinate (HTPA).</text>
</comment>
<organism evidence="16 17">
    <name type="scientific">Clostridium beijerinckii</name>
    <name type="common">Clostridium MP</name>
    <dbReference type="NCBI Taxonomy" id="1520"/>
    <lineage>
        <taxon>Bacteria</taxon>
        <taxon>Bacillati</taxon>
        <taxon>Bacillota</taxon>
        <taxon>Clostridia</taxon>
        <taxon>Eubacteriales</taxon>
        <taxon>Clostridiaceae</taxon>
        <taxon>Clostridium</taxon>
    </lineage>
</organism>
<evidence type="ECO:0000256" key="13">
    <source>
        <dbReference type="PIRNR" id="PIRNR001365"/>
    </source>
</evidence>
<evidence type="ECO:0000256" key="5">
    <source>
        <dbReference type="ARBA" id="ARBA00022490"/>
    </source>
</evidence>
<dbReference type="CDD" id="cd00950">
    <property type="entry name" value="DHDPS"/>
    <property type="match status" value="1"/>
</dbReference>
<dbReference type="KEGG" id="cbei:LF65_05714"/>
<accession>A0A0B5QIM8</accession>
<evidence type="ECO:0000313" key="17">
    <source>
        <dbReference type="Proteomes" id="UP000031866"/>
    </source>
</evidence>
<dbReference type="SUPFAM" id="SSF51569">
    <property type="entry name" value="Aldolase"/>
    <property type="match status" value="1"/>
</dbReference>
<dbReference type="EC" id="4.3.3.7" evidence="4 12"/>
<comment type="subunit">
    <text evidence="12">Homotetramer; dimer of dimers.</text>
</comment>
<dbReference type="InterPro" id="IPR020625">
    <property type="entry name" value="Schiff_base-form_aldolases_AS"/>
</dbReference>
<dbReference type="GO" id="GO:0009089">
    <property type="term" value="P:lysine biosynthetic process via diaminopimelate"/>
    <property type="evidence" value="ECO:0007669"/>
    <property type="project" value="UniProtKB-UniRule"/>
</dbReference>
<evidence type="ECO:0000256" key="3">
    <source>
        <dbReference type="ARBA" id="ARBA00007592"/>
    </source>
</evidence>
<evidence type="ECO:0000256" key="8">
    <source>
        <dbReference type="ARBA" id="ARBA00023154"/>
    </source>
</evidence>
<comment type="subcellular location">
    <subcellularLocation>
        <location evidence="12">Cytoplasm</location>
    </subcellularLocation>
</comment>
<dbReference type="Proteomes" id="UP000031866">
    <property type="component" value="Chromosome"/>
</dbReference>
<dbReference type="Pfam" id="PF00701">
    <property type="entry name" value="DHDPS"/>
    <property type="match status" value="1"/>
</dbReference>
<feature type="site" description="Part of a proton relay during catalysis" evidence="12">
    <location>
        <position position="108"/>
    </location>
</feature>
<dbReference type="RefSeq" id="WP_041900731.1">
    <property type="nucleotide sequence ID" value="NZ_CP010086.2"/>
</dbReference>
<dbReference type="PANTHER" id="PTHR12128:SF66">
    <property type="entry name" value="4-HYDROXY-2-OXOGLUTARATE ALDOLASE, MITOCHONDRIAL"/>
    <property type="match status" value="1"/>
</dbReference>
<reference evidence="17" key="1">
    <citation type="submission" date="2014-12" db="EMBL/GenBank/DDBJ databases">
        <title>Genome sequence of Clostridium beijerinckii strain 59B.</title>
        <authorList>
            <person name="Little G.T."/>
            <person name="Minton N.P."/>
        </authorList>
    </citation>
    <scope>NUCLEOTIDE SEQUENCE [LARGE SCALE GENOMIC DNA]</scope>
    <source>
        <strain evidence="17">59B</strain>
    </source>
</reference>
<keyword evidence="8 12" id="KW-0457">Lysine biosynthesis</keyword>
<comment type="pathway">
    <text evidence="2 12">Amino-acid biosynthesis; L-lysine biosynthesis via DAP pathway; (S)-tetrahydrodipicolinate from L-aspartate: step 3/4.</text>
</comment>
<gene>
    <name evidence="12" type="primary">dapA</name>
    <name evidence="16" type="ORF">LF65_05714</name>
</gene>
<dbReference type="PANTHER" id="PTHR12128">
    <property type="entry name" value="DIHYDRODIPICOLINATE SYNTHASE"/>
    <property type="match status" value="1"/>
</dbReference>
<dbReference type="OrthoDB" id="9782828at2"/>
<feature type="site" description="Part of a proton relay during catalysis" evidence="12">
    <location>
        <position position="45"/>
    </location>
</feature>
<dbReference type="PROSITE" id="PS00666">
    <property type="entry name" value="DHDPS_2"/>
    <property type="match status" value="1"/>
</dbReference>
<dbReference type="STRING" id="1520.LF65_05714"/>
<evidence type="ECO:0000256" key="15">
    <source>
        <dbReference type="PIRSR" id="PIRSR001365-2"/>
    </source>
</evidence>
<proteinExistence type="inferred from homology"/>
<evidence type="ECO:0000256" key="2">
    <source>
        <dbReference type="ARBA" id="ARBA00005120"/>
    </source>
</evidence>
<dbReference type="GO" id="GO:0019877">
    <property type="term" value="P:diaminopimelate biosynthetic process"/>
    <property type="evidence" value="ECO:0007669"/>
    <property type="project" value="UniProtKB-UniRule"/>
</dbReference>
<dbReference type="InterPro" id="IPR005263">
    <property type="entry name" value="DapA"/>
</dbReference>
<evidence type="ECO:0000256" key="6">
    <source>
        <dbReference type="ARBA" id="ARBA00022605"/>
    </source>
</evidence>
<dbReference type="InterPro" id="IPR013785">
    <property type="entry name" value="Aldolase_TIM"/>
</dbReference>
<dbReference type="PRINTS" id="PR00146">
    <property type="entry name" value="DHPICSNTHASE"/>
</dbReference>
<feature type="active site" description="Proton donor/acceptor" evidence="12 14">
    <location>
        <position position="134"/>
    </location>
</feature>
<evidence type="ECO:0000256" key="11">
    <source>
        <dbReference type="ARBA" id="ARBA00047836"/>
    </source>
</evidence>
<keyword evidence="6 12" id="KW-0028">Amino-acid biosynthesis</keyword>
<keyword evidence="10 12" id="KW-0704">Schiff base</keyword>
<dbReference type="EMBL" id="CP010086">
    <property type="protein sequence ID" value="AJH02220.1"/>
    <property type="molecule type" value="Genomic_DNA"/>
</dbReference>
<keyword evidence="9 12" id="KW-0456">Lyase</keyword>
<dbReference type="HAMAP" id="MF_00418">
    <property type="entry name" value="DapA"/>
    <property type="match status" value="1"/>
</dbReference>
<dbReference type="SMART" id="SM01130">
    <property type="entry name" value="DHDPS"/>
    <property type="match status" value="1"/>
</dbReference>
<dbReference type="Gene3D" id="3.20.20.70">
    <property type="entry name" value="Aldolase class I"/>
    <property type="match status" value="1"/>
</dbReference>
<evidence type="ECO:0000256" key="1">
    <source>
        <dbReference type="ARBA" id="ARBA00003294"/>
    </source>
</evidence>
<comment type="similarity">
    <text evidence="3 12 13">Belongs to the DapA family.</text>
</comment>
<dbReference type="AlphaFoldDB" id="A0A0B5QIM8"/>
<dbReference type="NCBIfam" id="TIGR00674">
    <property type="entry name" value="dapA"/>
    <property type="match status" value="1"/>
</dbReference>
<feature type="binding site" evidence="12 15">
    <location>
        <position position="46"/>
    </location>
    <ligand>
        <name>pyruvate</name>
        <dbReference type="ChEBI" id="CHEBI:15361"/>
    </ligand>
</feature>
<keyword evidence="5 12" id="KW-0963">Cytoplasm</keyword>
<evidence type="ECO:0000256" key="7">
    <source>
        <dbReference type="ARBA" id="ARBA00022915"/>
    </source>
</evidence>
<name>A0A0B5QIM8_CLOBE</name>
<comment type="caution">
    <text evidence="12">Was originally thought to be a dihydrodipicolinate synthase (DHDPS), catalyzing the condensation of (S)-aspartate-beta-semialdehyde [(S)-ASA] and pyruvate to dihydrodipicolinate (DHDP). However, it was shown in E.coli that the product of the enzymatic reaction is not dihydrodipicolinate but in fact (4S)-4-hydroxy-2,3,4,5-tetrahydro-(2S)-dipicolinic acid (HTPA), and that the consecutive dehydration reaction leading to DHDP is not spontaneous but catalyzed by DapB.</text>
</comment>
<evidence type="ECO:0000256" key="4">
    <source>
        <dbReference type="ARBA" id="ARBA00012086"/>
    </source>
</evidence>
<sequence>MTKIEGVLVPLLTPFKDGKVDFKSYERMINHYVEEGVNGIIPLATTGESPTILEHEYEEILTRTVEYNNNRVPIYVGLGGNNTSEVIKKLKLVENHKVNGILSVTPYYSRPDQRGIYEHFKSISESTDLDIVLYNIPYRTGANIENETVHVLSQLKNIIGIKDCCGCMKQTTELLMNPPKDFSILTGEDAYFYTTLMLGGQGGIMASAHLNTKDFIEVYNLAKANDHQAALKKWNSLYKMIPLLFSEPNPTPLKYSLKKLGIIDSDEVRLPLMNITKGLESKIDKILSI</sequence>
<evidence type="ECO:0000256" key="14">
    <source>
        <dbReference type="PIRSR" id="PIRSR001365-1"/>
    </source>
</evidence>
<comment type="catalytic activity">
    <reaction evidence="11 12">
        <text>L-aspartate 4-semialdehyde + pyruvate = (2S,4S)-4-hydroxy-2,3,4,5-tetrahydrodipicolinate + H2O + H(+)</text>
        <dbReference type="Rhea" id="RHEA:34171"/>
        <dbReference type="ChEBI" id="CHEBI:15361"/>
        <dbReference type="ChEBI" id="CHEBI:15377"/>
        <dbReference type="ChEBI" id="CHEBI:15378"/>
        <dbReference type="ChEBI" id="CHEBI:67139"/>
        <dbReference type="ChEBI" id="CHEBI:537519"/>
        <dbReference type="EC" id="4.3.3.7"/>
    </reaction>
</comment>
<dbReference type="GO" id="GO:0008840">
    <property type="term" value="F:4-hydroxy-tetrahydrodipicolinate synthase activity"/>
    <property type="evidence" value="ECO:0007669"/>
    <property type="project" value="UniProtKB-UniRule"/>
</dbReference>
<evidence type="ECO:0000313" key="16">
    <source>
        <dbReference type="EMBL" id="AJH02220.1"/>
    </source>
</evidence>
<feature type="binding site" evidence="12 15">
    <location>
        <position position="204"/>
    </location>
    <ligand>
        <name>pyruvate</name>
        <dbReference type="ChEBI" id="CHEBI:15361"/>
    </ligand>
</feature>
<protein>
    <recommendedName>
        <fullName evidence="4 12">4-hydroxy-tetrahydrodipicolinate synthase</fullName>
        <shortName evidence="12">HTPA synthase</shortName>
        <ecNumber evidence="4 12">4.3.3.7</ecNumber>
    </recommendedName>
</protein>
<evidence type="ECO:0000256" key="12">
    <source>
        <dbReference type="HAMAP-Rule" id="MF_00418"/>
    </source>
</evidence>
<dbReference type="PIRSF" id="PIRSF001365">
    <property type="entry name" value="DHDPS"/>
    <property type="match status" value="1"/>
</dbReference>
<evidence type="ECO:0000256" key="10">
    <source>
        <dbReference type="ARBA" id="ARBA00023270"/>
    </source>
</evidence>